<dbReference type="PANTHER" id="PTHR31422">
    <property type="entry name" value="BNAANNG28530D PROTEIN"/>
    <property type="match status" value="1"/>
</dbReference>
<feature type="non-terminal residue" evidence="1">
    <location>
        <position position="113"/>
    </location>
</feature>
<dbReference type="PANTHER" id="PTHR31422:SF0">
    <property type="entry name" value="MYOSIN-BINDING PROTEIN 7"/>
    <property type="match status" value="1"/>
</dbReference>
<gene>
    <name evidence="1" type="ORF">M569_05179</name>
</gene>
<dbReference type="AlphaFoldDB" id="S8CX85"/>
<name>S8CX85_9LAMI</name>
<organism evidence="1 2">
    <name type="scientific">Genlisea aurea</name>
    <dbReference type="NCBI Taxonomy" id="192259"/>
    <lineage>
        <taxon>Eukaryota</taxon>
        <taxon>Viridiplantae</taxon>
        <taxon>Streptophyta</taxon>
        <taxon>Embryophyta</taxon>
        <taxon>Tracheophyta</taxon>
        <taxon>Spermatophyta</taxon>
        <taxon>Magnoliopsida</taxon>
        <taxon>eudicotyledons</taxon>
        <taxon>Gunneridae</taxon>
        <taxon>Pentapetalae</taxon>
        <taxon>asterids</taxon>
        <taxon>lamiids</taxon>
        <taxon>Lamiales</taxon>
        <taxon>Lentibulariaceae</taxon>
        <taxon>Genlisea</taxon>
    </lineage>
</organism>
<protein>
    <submittedName>
        <fullName evidence="1">Uncharacterized protein</fullName>
    </submittedName>
</protein>
<dbReference type="OrthoDB" id="1060521at2759"/>
<proteinExistence type="predicted"/>
<evidence type="ECO:0000313" key="1">
    <source>
        <dbReference type="EMBL" id="EPS69591.1"/>
    </source>
</evidence>
<comment type="caution">
    <text evidence="1">The sequence shown here is derived from an EMBL/GenBank/DDBJ whole genome shotgun (WGS) entry which is preliminary data.</text>
</comment>
<dbReference type="Proteomes" id="UP000015453">
    <property type="component" value="Unassembled WGS sequence"/>
</dbReference>
<keyword evidence="2" id="KW-1185">Reference proteome</keyword>
<dbReference type="EMBL" id="AUSU01002054">
    <property type="protein sequence ID" value="EPS69591.1"/>
    <property type="molecule type" value="Genomic_DNA"/>
</dbReference>
<evidence type="ECO:0000313" key="2">
    <source>
        <dbReference type="Proteomes" id="UP000015453"/>
    </source>
</evidence>
<reference evidence="1 2" key="1">
    <citation type="journal article" date="2013" name="BMC Genomics">
        <title>The miniature genome of a carnivorous plant Genlisea aurea contains a low number of genes and short non-coding sequences.</title>
        <authorList>
            <person name="Leushkin E.V."/>
            <person name="Sutormin R.A."/>
            <person name="Nabieva E.R."/>
            <person name="Penin A.A."/>
            <person name="Kondrashov A.S."/>
            <person name="Logacheva M.D."/>
        </authorList>
    </citation>
    <scope>NUCLEOTIDE SEQUENCE [LARGE SCALE GENOMIC DNA]</scope>
</reference>
<feature type="non-terminal residue" evidence="1">
    <location>
        <position position="1"/>
    </location>
</feature>
<accession>S8CX85</accession>
<sequence length="113" mass="12955">SINVHIDPSVASPRESVRLIDPRDLEIQKLHARLHALEADRESMRQAIVSIGAEKAQMVLLKEIAQNLCKEMTTPLKRTPEAKQPEGIVFTLKSIFEWFIGSITFWRKKPHRS</sequence>